<name>A0AAV7LEL9_PLEWA</name>
<gene>
    <name evidence="1" type="ORF">NDU88_003166</name>
</gene>
<sequence>MAERAIRLVKGNIQLAHTNRCDVSVTVSDMVWAHRTTPHSVTQKITFVSMQGRLPGTRLVPAWLKGGWSGNVGNHTFIKSFETQRINAKLRVEVGDWVKVKSGRIQGGLTKFRGPFRVRRVGTFFVILDNGERWNLRNVALYQTNGGCIEKVDESCSGLMFMRDDEVIKGDSANSLNDTNGHGGEDECMGMRDHIESVLEKRVRKAPSYLRDFVR</sequence>
<dbReference type="EMBL" id="JANPWB010000015">
    <property type="protein sequence ID" value="KAJ1090026.1"/>
    <property type="molecule type" value="Genomic_DNA"/>
</dbReference>
<keyword evidence="2" id="KW-1185">Reference proteome</keyword>
<evidence type="ECO:0000313" key="2">
    <source>
        <dbReference type="Proteomes" id="UP001066276"/>
    </source>
</evidence>
<organism evidence="1 2">
    <name type="scientific">Pleurodeles waltl</name>
    <name type="common">Iberian ribbed newt</name>
    <dbReference type="NCBI Taxonomy" id="8319"/>
    <lineage>
        <taxon>Eukaryota</taxon>
        <taxon>Metazoa</taxon>
        <taxon>Chordata</taxon>
        <taxon>Craniata</taxon>
        <taxon>Vertebrata</taxon>
        <taxon>Euteleostomi</taxon>
        <taxon>Amphibia</taxon>
        <taxon>Batrachia</taxon>
        <taxon>Caudata</taxon>
        <taxon>Salamandroidea</taxon>
        <taxon>Salamandridae</taxon>
        <taxon>Pleurodelinae</taxon>
        <taxon>Pleurodeles</taxon>
    </lineage>
</organism>
<proteinExistence type="predicted"/>
<dbReference type="Proteomes" id="UP001066276">
    <property type="component" value="Chromosome 11"/>
</dbReference>
<reference evidence="1" key="1">
    <citation type="journal article" date="2022" name="bioRxiv">
        <title>Sequencing and chromosome-scale assembly of the giantPleurodeles waltlgenome.</title>
        <authorList>
            <person name="Brown T."/>
            <person name="Elewa A."/>
            <person name="Iarovenko S."/>
            <person name="Subramanian E."/>
            <person name="Araus A.J."/>
            <person name="Petzold A."/>
            <person name="Susuki M."/>
            <person name="Suzuki K.-i.T."/>
            <person name="Hayashi T."/>
            <person name="Toyoda A."/>
            <person name="Oliveira C."/>
            <person name="Osipova E."/>
            <person name="Leigh N.D."/>
            <person name="Simon A."/>
            <person name="Yun M.H."/>
        </authorList>
    </citation>
    <scope>NUCLEOTIDE SEQUENCE</scope>
    <source>
        <strain evidence="1">20211129_DDA</strain>
        <tissue evidence="1">Liver</tissue>
    </source>
</reference>
<evidence type="ECO:0000313" key="1">
    <source>
        <dbReference type="EMBL" id="KAJ1090026.1"/>
    </source>
</evidence>
<protein>
    <submittedName>
        <fullName evidence="1">Uncharacterized protein</fullName>
    </submittedName>
</protein>
<dbReference type="AlphaFoldDB" id="A0AAV7LEL9"/>
<comment type="caution">
    <text evidence="1">The sequence shown here is derived from an EMBL/GenBank/DDBJ whole genome shotgun (WGS) entry which is preliminary data.</text>
</comment>
<accession>A0AAV7LEL9</accession>